<evidence type="ECO:0000313" key="1">
    <source>
        <dbReference type="EMBL" id="KAG5178039.1"/>
    </source>
</evidence>
<organism evidence="1 2">
    <name type="scientific">Tribonema minus</name>
    <dbReference type="NCBI Taxonomy" id="303371"/>
    <lineage>
        <taxon>Eukaryota</taxon>
        <taxon>Sar</taxon>
        <taxon>Stramenopiles</taxon>
        <taxon>Ochrophyta</taxon>
        <taxon>PX clade</taxon>
        <taxon>Xanthophyceae</taxon>
        <taxon>Tribonematales</taxon>
        <taxon>Tribonemataceae</taxon>
        <taxon>Tribonema</taxon>
    </lineage>
</organism>
<comment type="caution">
    <text evidence="1">The sequence shown here is derived from an EMBL/GenBank/DDBJ whole genome shotgun (WGS) entry which is preliminary data.</text>
</comment>
<dbReference type="EMBL" id="JAFCMP010000518">
    <property type="protein sequence ID" value="KAG5178039.1"/>
    <property type="molecule type" value="Genomic_DNA"/>
</dbReference>
<dbReference type="Proteomes" id="UP000664859">
    <property type="component" value="Unassembled WGS sequence"/>
</dbReference>
<sequence>MNFIFLSVGRWRSQHVVVHGLDNIMENMKSSNMQHGRAFVTKDVLHKLLAAFHATDCTCADLRLHIDTRGISADRKEDNVGYGDMLQVLQLLDKRHNTYIKRDAVPTVRAEPRSWMAAKTFSVHGHYRDRSERLLNKKKKNEVDLAELKRYEHETMMEQLRAACKAPCLRVVQFVGERLLKDSRRQDTVDKVADIMLSDYRIRCIAYIKGLIEIEAGGGTDKDKAVLKKEMRKKIIAMTE</sequence>
<gene>
    <name evidence="1" type="ORF">JKP88DRAFT_248341</name>
</gene>
<dbReference type="AlphaFoldDB" id="A0A835YVT7"/>
<keyword evidence="2" id="KW-1185">Reference proteome</keyword>
<accession>A0A835YVT7</accession>
<protein>
    <submittedName>
        <fullName evidence="1">Uncharacterized protein</fullName>
    </submittedName>
</protein>
<name>A0A835YVT7_9STRA</name>
<reference evidence="1" key="1">
    <citation type="submission" date="2021-02" db="EMBL/GenBank/DDBJ databases">
        <title>First Annotated Genome of the Yellow-green Alga Tribonema minus.</title>
        <authorList>
            <person name="Mahan K.M."/>
        </authorList>
    </citation>
    <scope>NUCLEOTIDE SEQUENCE</scope>
    <source>
        <strain evidence="1">UTEX B ZZ1240</strain>
    </source>
</reference>
<proteinExistence type="predicted"/>
<evidence type="ECO:0000313" key="2">
    <source>
        <dbReference type="Proteomes" id="UP000664859"/>
    </source>
</evidence>